<dbReference type="STRING" id="1246637.MTBBW1_50025"/>
<keyword evidence="2" id="KW-1185">Reference proteome</keyword>
<evidence type="ECO:0000313" key="2">
    <source>
        <dbReference type="Proteomes" id="UP000191931"/>
    </source>
</evidence>
<protein>
    <submittedName>
        <fullName evidence="1">Uncharacterized protein</fullName>
    </submittedName>
</protein>
<name>A0A1W1HHQ0_9BACT</name>
<evidence type="ECO:0000313" key="1">
    <source>
        <dbReference type="EMBL" id="SLM31902.1"/>
    </source>
</evidence>
<gene>
    <name evidence="1" type="ORF">MTBBW1_50025</name>
</gene>
<dbReference type="Proteomes" id="UP000191931">
    <property type="component" value="Unassembled WGS sequence"/>
</dbReference>
<reference evidence="1 2" key="1">
    <citation type="submission" date="2017-03" db="EMBL/GenBank/DDBJ databases">
        <authorList>
            <person name="Afonso C.L."/>
            <person name="Miller P.J."/>
            <person name="Scott M.A."/>
            <person name="Spackman E."/>
            <person name="Goraichik I."/>
            <person name="Dimitrov K.M."/>
            <person name="Suarez D.L."/>
            <person name="Swayne D.E."/>
        </authorList>
    </citation>
    <scope>NUCLEOTIDE SEQUENCE [LARGE SCALE GENOMIC DNA]</scope>
    <source>
        <strain evidence="1">PRJEB14757</strain>
    </source>
</reference>
<dbReference type="AlphaFoldDB" id="A0A1W1HHQ0"/>
<sequence>MSMEVEPDSDVWDTLNKLMRTPCRNKKKATKTPLPNIGKEISLRGLFDNNVDNKKIRYIFGF</sequence>
<organism evidence="1 2">
    <name type="scientific">Desulfamplus magnetovallimortis</name>
    <dbReference type="NCBI Taxonomy" id="1246637"/>
    <lineage>
        <taxon>Bacteria</taxon>
        <taxon>Pseudomonadati</taxon>
        <taxon>Thermodesulfobacteriota</taxon>
        <taxon>Desulfobacteria</taxon>
        <taxon>Desulfobacterales</taxon>
        <taxon>Desulfobacteraceae</taxon>
        <taxon>Desulfamplus</taxon>
    </lineage>
</organism>
<dbReference type="EMBL" id="FWEV01000292">
    <property type="protein sequence ID" value="SLM31902.1"/>
    <property type="molecule type" value="Genomic_DNA"/>
</dbReference>
<accession>A0A1W1HHQ0</accession>
<proteinExistence type="predicted"/>